<evidence type="ECO:0000256" key="1">
    <source>
        <dbReference type="ARBA" id="ARBA00022806"/>
    </source>
</evidence>
<dbReference type="InterPro" id="IPR027417">
    <property type="entry name" value="P-loop_NTPase"/>
</dbReference>
<dbReference type="PANTHER" id="PTHR10887:SF322">
    <property type="entry name" value="HELICASE MOV-10"/>
    <property type="match status" value="1"/>
</dbReference>
<comment type="caution">
    <text evidence="5">The sequence shown here is derived from an EMBL/GenBank/DDBJ whole genome shotgun (WGS) entry which is preliminary data.</text>
</comment>
<keyword evidence="6" id="KW-1185">Reference proteome</keyword>
<dbReference type="EMBL" id="MU866040">
    <property type="protein sequence ID" value="KAK4441990.1"/>
    <property type="molecule type" value="Genomic_DNA"/>
</dbReference>
<gene>
    <name evidence="5" type="ORF">QBC34DRAFT_456827</name>
</gene>
<dbReference type="InterPro" id="IPR047187">
    <property type="entry name" value="SF1_C_Upf1"/>
</dbReference>
<feature type="domain" description="DNA2/NAM7 helicase-like C-terminal" evidence="4">
    <location>
        <begin position="668"/>
        <end position="857"/>
    </location>
</feature>
<feature type="region of interest" description="Disordered" evidence="2">
    <location>
        <begin position="1"/>
        <end position="85"/>
    </location>
</feature>
<dbReference type="GO" id="GO:0004386">
    <property type="term" value="F:helicase activity"/>
    <property type="evidence" value="ECO:0007669"/>
    <property type="project" value="UniProtKB-KW"/>
</dbReference>
<dbReference type="InterPro" id="IPR045055">
    <property type="entry name" value="DNA2/NAM7-like"/>
</dbReference>
<keyword evidence="1 5" id="KW-0347">Helicase</keyword>
<keyword evidence="1 5" id="KW-0067">ATP-binding</keyword>
<sequence length="888" mass="99164">MDRSDAKPHSQGSRTKKASKAIPIVDPNSRRDLTPTQSPASAQSGLAFSPDAAANRKAVGDRRKSDKPAILSRVRSPSTDRDENGEAKFERGFDIYATPFVPENIKKVNHLPGHTFITPPALDFNLRAYAAENLGSRLLPDIALPYASYSFQACLENPPALDPLNYETFFRFHLDSEIEQQKQENASYSLYAHPVSLEFPPNGPARISVRVPGLRENSPYVEEDDLVQLRQLRFDHLGRLMERTPPPPFYFGQYFSEPWTEFIFNARVTAVVRSLEQLVLAVAGLTPENSEVTLGTYGPRLQAKYENIKFNIQFPLPLDRYLPMQMALPQIQASLLRARQIMNEAGAVEQAYRNTARLSNPFWIQSMLFPTEADCAIQENLQSGTYKRDLYDRVLNLEQRIAVENVRGGTYGVLPYLISGPPGTGKTKTIIEIALQLVSNVAGVSHILLCAPSEQAADTLANRLRSYVKTNEMLRLNRPTRTFGEVPDAILQYCYTNETQFDMPPFEQLMSYKIVVTSCRDARMLLESRMTNTDLYTVESSLHSRIHPEDPPPTTARLHWDALLIDEAAQATEPETLLPLLVVAPPPDAPKLAFTPLLVMAGDEHQLTPRTSLPSTPLHRSLFARLFSRPVYANHPLARHFRAHTGAPATAPTTISPFMVPVLRPAFTNLIRNYRSHPAILTMPSRLFYASTLVAEAPPSSTLRLQSWPGWPHTPGQYTPLIFHDNPSPDELETDNGGWFNPGEAEIACSYAKSLVSSGLVSEPEIAIMSPFKAQVRRIRGLIRSDKYRLWGVNVGPTEAYQGLEYGVVILCVTRSRARFVKRDRELGWGIVGSDMANKLNVALTRAKMGLIVVGRRELVVSEDENWRAVVEFCEGLGCVVRGPVKGV</sequence>
<protein>
    <submittedName>
        <fullName evidence="5">Helicase MOV-10</fullName>
    </submittedName>
</protein>
<feature type="domain" description="DNA2/NAM7 helicase helicase" evidence="3">
    <location>
        <begin position="396"/>
        <end position="494"/>
    </location>
</feature>
<evidence type="ECO:0000256" key="2">
    <source>
        <dbReference type="SAM" id="MobiDB-lite"/>
    </source>
</evidence>
<dbReference type="InterPro" id="IPR041679">
    <property type="entry name" value="DNA2/NAM7-like_C"/>
</dbReference>
<feature type="compositionally biased region" description="Polar residues" evidence="2">
    <location>
        <begin position="34"/>
        <end position="46"/>
    </location>
</feature>
<name>A0AAV9G0J3_9PEZI</name>
<reference evidence="5" key="1">
    <citation type="journal article" date="2023" name="Mol. Phylogenet. Evol.">
        <title>Genome-scale phylogeny and comparative genomics of the fungal order Sordariales.</title>
        <authorList>
            <person name="Hensen N."/>
            <person name="Bonometti L."/>
            <person name="Westerberg I."/>
            <person name="Brannstrom I.O."/>
            <person name="Guillou S."/>
            <person name="Cros-Aarteil S."/>
            <person name="Calhoun S."/>
            <person name="Haridas S."/>
            <person name="Kuo A."/>
            <person name="Mondo S."/>
            <person name="Pangilinan J."/>
            <person name="Riley R."/>
            <person name="LaButti K."/>
            <person name="Andreopoulos B."/>
            <person name="Lipzen A."/>
            <person name="Chen C."/>
            <person name="Yan M."/>
            <person name="Daum C."/>
            <person name="Ng V."/>
            <person name="Clum A."/>
            <person name="Steindorff A."/>
            <person name="Ohm R.A."/>
            <person name="Martin F."/>
            <person name="Silar P."/>
            <person name="Natvig D.O."/>
            <person name="Lalanne C."/>
            <person name="Gautier V."/>
            <person name="Ament-Velasquez S.L."/>
            <person name="Kruys A."/>
            <person name="Hutchinson M.I."/>
            <person name="Powell A.J."/>
            <person name="Barry K."/>
            <person name="Miller A.N."/>
            <person name="Grigoriev I.V."/>
            <person name="Debuchy R."/>
            <person name="Gladieux P."/>
            <person name="Hiltunen Thoren M."/>
            <person name="Johannesson H."/>
        </authorList>
    </citation>
    <scope>NUCLEOTIDE SEQUENCE</scope>
    <source>
        <strain evidence="5">PSN243</strain>
    </source>
</reference>
<reference evidence="5" key="2">
    <citation type="submission" date="2023-05" db="EMBL/GenBank/DDBJ databases">
        <authorList>
            <consortium name="Lawrence Berkeley National Laboratory"/>
            <person name="Steindorff A."/>
            <person name="Hensen N."/>
            <person name="Bonometti L."/>
            <person name="Westerberg I."/>
            <person name="Brannstrom I.O."/>
            <person name="Guillou S."/>
            <person name="Cros-Aarteil S."/>
            <person name="Calhoun S."/>
            <person name="Haridas S."/>
            <person name="Kuo A."/>
            <person name="Mondo S."/>
            <person name="Pangilinan J."/>
            <person name="Riley R."/>
            <person name="Labutti K."/>
            <person name="Andreopoulos B."/>
            <person name="Lipzen A."/>
            <person name="Chen C."/>
            <person name="Yanf M."/>
            <person name="Daum C."/>
            <person name="Ng V."/>
            <person name="Clum A."/>
            <person name="Ohm R."/>
            <person name="Martin F."/>
            <person name="Silar P."/>
            <person name="Natvig D."/>
            <person name="Lalanne C."/>
            <person name="Gautier V."/>
            <person name="Ament-Velasquez S.L."/>
            <person name="Kruys A."/>
            <person name="Hutchinson M.I."/>
            <person name="Powell A.J."/>
            <person name="Barry K."/>
            <person name="Miller A.N."/>
            <person name="Grigoriev I.V."/>
            <person name="Debuchy R."/>
            <person name="Gladieux P."/>
            <person name="Thoren M.H."/>
            <person name="Johannesson H."/>
        </authorList>
    </citation>
    <scope>NUCLEOTIDE SEQUENCE</scope>
    <source>
        <strain evidence="5">PSN243</strain>
    </source>
</reference>
<dbReference type="Proteomes" id="UP001321760">
    <property type="component" value="Unassembled WGS sequence"/>
</dbReference>
<dbReference type="AlphaFoldDB" id="A0AAV9G0J3"/>
<feature type="compositionally biased region" description="Basic and acidic residues" evidence="2">
    <location>
        <begin position="58"/>
        <end position="67"/>
    </location>
</feature>
<dbReference type="InterPro" id="IPR041677">
    <property type="entry name" value="DNA2/NAM7_AAA_11"/>
</dbReference>
<evidence type="ECO:0000259" key="3">
    <source>
        <dbReference type="Pfam" id="PF13086"/>
    </source>
</evidence>
<dbReference type="Gene3D" id="3.40.50.300">
    <property type="entry name" value="P-loop containing nucleotide triphosphate hydrolases"/>
    <property type="match status" value="2"/>
</dbReference>
<dbReference type="Pfam" id="PF13086">
    <property type="entry name" value="AAA_11"/>
    <property type="match status" value="2"/>
</dbReference>
<dbReference type="GO" id="GO:0035194">
    <property type="term" value="P:regulatory ncRNA-mediated post-transcriptional gene silencing"/>
    <property type="evidence" value="ECO:0007669"/>
    <property type="project" value="TreeGrafter"/>
</dbReference>
<evidence type="ECO:0000259" key="4">
    <source>
        <dbReference type="Pfam" id="PF13087"/>
    </source>
</evidence>
<dbReference type="PANTHER" id="PTHR10887">
    <property type="entry name" value="DNA2/NAM7 HELICASE FAMILY"/>
    <property type="match status" value="1"/>
</dbReference>
<dbReference type="CDD" id="cd18808">
    <property type="entry name" value="SF1_C_Upf1"/>
    <property type="match status" value="1"/>
</dbReference>
<proteinExistence type="predicted"/>
<evidence type="ECO:0000313" key="6">
    <source>
        <dbReference type="Proteomes" id="UP001321760"/>
    </source>
</evidence>
<dbReference type="Pfam" id="PF13087">
    <property type="entry name" value="AAA_12"/>
    <property type="match status" value="1"/>
</dbReference>
<dbReference type="GO" id="GO:0005829">
    <property type="term" value="C:cytosol"/>
    <property type="evidence" value="ECO:0007669"/>
    <property type="project" value="TreeGrafter"/>
</dbReference>
<dbReference type="SUPFAM" id="SSF52540">
    <property type="entry name" value="P-loop containing nucleoside triphosphate hydrolases"/>
    <property type="match status" value="1"/>
</dbReference>
<accession>A0AAV9G0J3</accession>
<evidence type="ECO:0000313" key="5">
    <source>
        <dbReference type="EMBL" id="KAK4441990.1"/>
    </source>
</evidence>
<organism evidence="5 6">
    <name type="scientific">Podospora aff. communis PSN243</name>
    <dbReference type="NCBI Taxonomy" id="3040156"/>
    <lineage>
        <taxon>Eukaryota</taxon>
        <taxon>Fungi</taxon>
        <taxon>Dikarya</taxon>
        <taxon>Ascomycota</taxon>
        <taxon>Pezizomycotina</taxon>
        <taxon>Sordariomycetes</taxon>
        <taxon>Sordariomycetidae</taxon>
        <taxon>Sordariales</taxon>
        <taxon>Podosporaceae</taxon>
        <taxon>Podospora</taxon>
    </lineage>
</organism>
<keyword evidence="1 5" id="KW-0547">Nucleotide-binding</keyword>
<feature type="domain" description="DNA2/NAM7 helicase helicase" evidence="3">
    <location>
        <begin position="559"/>
        <end position="609"/>
    </location>
</feature>
<keyword evidence="1 5" id="KW-0378">Hydrolase</keyword>